<accession>A0A6G1PFW0</accession>
<reference evidence="2" key="2">
    <citation type="submission" date="2019-02" db="EMBL/GenBank/DDBJ databases">
        <title>Opniocepnalus argus Var Kimnra genome.</title>
        <authorList>
            <person name="Zhou C."/>
            <person name="Xiao S."/>
        </authorList>
    </citation>
    <scope>NUCLEOTIDE SEQUENCE [LARGE SCALE GENOMIC DNA]</scope>
</reference>
<name>A0A6G1PFW0_CHAAH</name>
<protein>
    <submittedName>
        <fullName evidence="1">Uncharacterized protein</fullName>
    </submittedName>
</protein>
<dbReference type="EMBL" id="CM015715">
    <property type="protein sequence ID" value="KAF3689127.1"/>
    <property type="molecule type" value="Genomic_DNA"/>
</dbReference>
<gene>
    <name evidence="1" type="ORF">EXN66_Car004799</name>
</gene>
<reference evidence="1 2" key="1">
    <citation type="submission" date="2019-02" db="EMBL/GenBank/DDBJ databases">
        <title>Opniocepnalus argus genome.</title>
        <authorList>
            <person name="Zhou C."/>
            <person name="Xiao S."/>
        </authorList>
    </citation>
    <scope>NUCLEOTIDE SEQUENCE [LARGE SCALE GENOMIC DNA]</scope>
    <source>
        <strain evidence="1">OARG1902GOOAL</strain>
        <tissue evidence="1">Muscle</tissue>
    </source>
</reference>
<evidence type="ECO:0000313" key="1">
    <source>
        <dbReference type="EMBL" id="KAF3689127.1"/>
    </source>
</evidence>
<proteinExistence type="predicted"/>
<keyword evidence="2" id="KW-1185">Reference proteome</keyword>
<dbReference type="AlphaFoldDB" id="A0A6G1PFW0"/>
<dbReference type="Proteomes" id="UP000503349">
    <property type="component" value="Chromosome 4"/>
</dbReference>
<sequence>MNHVLHVSQRAVRRRADWIGSNVNKIKEKVFFQKQVLRARFHHCVTLIEQGNFSLDMQDIFE</sequence>
<organism evidence="1 2">
    <name type="scientific">Channa argus</name>
    <name type="common">Northern snakehead</name>
    <name type="synonym">Ophicephalus argus</name>
    <dbReference type="NCBI Taxonomy" id="215402"/>
    <lineage>
        <taxon>Eukaryota</taxon>
        <taxon>Metazoa</taxon>
        <taxon>Chordata</taxon>
        <taxon>Craniata</taxon>
        <taxon>Vertebrata</taxon>
        <taxon>Euteleostomi</taxon>
        <taxon>Actinopterygii</taxon>
        <taxon>Neopterygii</taxon>
        <taxon>Teleostei</taxon>
        <taxon>Neoteleostei</taxon>
        <taxon>Acanthomorphata</taxon>
        <taxon>Anabantaria</taxon>
        <taxon>Anabantiformes</taxon>
        <taxon>Channoidei</taxon>
        <taxon>Channidae</taxon>
        <taxon>Channa</taxon>
    </lineage>
</organism>
<evidence type="ECO:0000313" key="2">
    <source>
        <dbReference type="Proteomes" id="UP000503349"/>
    </source>
</evidence>